<protein>
    <submittedName>
        <fullName evidence="9">Hydrophobe/amphiphile efflux-1 family RND transporter</fullName>
    </submittedName>
</protein>
<evidence type="ECO:0000256" key="3">
    <source>
        <dbReference type="ARBA" id="ARBA00022475"/>
    </source>
</evidence>
<dbReference type="Proteomes" id="UP000236654">
    <property type="component" value="Unassembled WGS sequence"/>
</dbReference>
<evidence type="ECO:0000256" key="2">
    <source>
        <dbReference type="ARBA" id="ARBA00022448"/>
    </source>
</evidence>
<evidence type="ECO:0000256" key="8">
    <source>
        <dbReference type="SAM" id="Phobius"/>
    </source>
</evidence>
<dbReference type="InterPro" id="IPR001036">
    <property type="entry name" value="Acrflvin-R"/>
</dbReference>
<dbReference type="PANTHER" id="PTHR32063">
    <property type="match status" value="1"/>
</dbReference>
<keyword evidence="4" id="KW-0997">Cell inner membrane</keyword>
<keyword evidence="10" id="KW-1185">Reference proteome</keyword>
<evidence type="ECO:0000256" key="5">
    <source>
        <dbReference type="ARBA" id="ARBA00022692"/>
    </source>
</evidence>
<dbReference type="OrthoDB" id="9758940at2"/>
<name>A0A2I0QYU2_9FLAO</name>
<dbReference type="InterPro" id="IPR027463">
    <property type="entry name" value="AcrB_DN_DC_subdom"/>
</dbReference>
<keyword evidence="7 8" id="KW-0472">Membrane</keyword>
<dbReference type="EMBL" id="PJNI01000026">
    <property type="protein sequence ID" value="PKR79513.1"/>
    <property type="molecule type" value="Genomic_DNA"/>
</dbReference>
<dbReference type="Gene3D" id="3.30.2090.10">
    <property type="entry name" value="Multidrug efflux transporter AcrB TolC docking domain, DN and DC subdomains"/>
    <property type="match status" value="2"/>
</dbReference>
<comment type="subcellular location">
    <subcellularLocation>
        <location evidence="1">Cell inner membrane</location>
        <topology evidence="1">Multi-pass membrane protein</topology>
    </subcellularLocation>
</comment>
<feature type="transmembrane region" description="Helical" evidence="8">
    <location>
        <begin position="366"/>
        <end position="386"/>
    </location>
</feature>
<organism evidence="9 10">
    <name type="scientific">Brumimicrobium salinarum</name>
    <dbReference type="NCBI Taxonomy" id="2058658"/>
    <lineage>
        <taxon>Bacteria</taxon>
        <taxon>Pseudomonadati</taxon>
        <taxon>Bacteroidota</taxon>
        <taxon>Flavobacteriia</taxon>
        <taxon>Flavobacteriales</taxon>
        <taxon>Crocinitomicaceae</taxon>
        <taxon>Brumimicrobium</taxon>
    </lineage>
</organism>
<dbReference type="Gene3D" id="3.30.70.1440">
    <property type="entry name" value="Multidrug efflux transporter AcrB pore domain"/>
    <property type="match status" value="1"/>
</dbReference>
<feature type="transmembrane region" description="Helical" evidence="8">
    <location>
        <begin position="905"/>
        <end position="929"/>
    </location>
</feature>
<accession>A0A2I0QYU2</accession>
<evidence type="ECO:0000313" key="9">
    <source>
        <dbReference type="EMBL" id="PKR79513.1"/>
    </source>
</evidence>
<dbReference type="SUPFAM" id="SSF82866">
    <property type="entry name" value="Multidrug efflux transporter AcrB transmembrane domain"/>
    <property type="match status" value="2"/>
</dbReference>
<feature type="transmembrane region" description="Helical" evidence="8">
    <location>
        <begin position="880"/>
        <end position="898"/>
    </location>
</feature>
<keyword evidence="6 8" id="KW-1133">Transmembrane helix</keyword>
<feature type="transmembrane region" description="Helical" evidence="8">
    <location>
        <begin position="438"/>
        <end position="458"/>
    </location>
</feature>
<evidence type="ECO:0000256" key="6">
    <source>
        <dbReference type="ARBA" id="ARBA00022989"/>
    </source>
</evidence>
<feature type="transmembrane region" description="Helical" evidence="8">
    <location>
        <begin position="545"/>
        <end position="568"/>
    </location>
</feature>
<evidence type="ECO:0000256" key="1">
    <source>
        <dbReference type="ARBA" id="ARBA00004429"/>
    </source>
</evidence>
<evidence type="ECO:0000313" key="10">
    <source>
        <dbReference type="Proteomes" id="UP000236654"/>
    </source>
</evidence>
<reference evidence="9 10" key="1">
    <citation type="submission" date="2017-12" db="EMBL/GenBank/DDBJ databases">
        <title>The draft genome sequence of Brumimicrobium saltpan LHR20.</title>
        <authorList>
            <person name="Do Z.-J."/>
            <person name="Luo H.-R."/>
        </authorList>
    </citation>
    <scope>NUCLEOTIDE SEQUENCE [LARGE SCALE GENOMIC DNA]</scope>
    <source>
        <strain evidence="9 10">LHR20</strain>
    </source>
</reference>
<dbReference type="Gene3D" id="3.30.70.1430">
    <property type="entry name" value="Multidrug efflux transporter AcrB pore domain"/>
    <property type="match status" value="2"/>
</dbReference>
<feature type="transmembrane region" description="Helical" evidence="8">
    <location>
        <begin position="1014"/>
        <end position="1038"/>
    </location>
</feature>
<evidence type="ECO:0000256" key="4">
    <source>
        <dbReference type="ARBA" id="ARBA00022519"/>
    </source>
</evidence>
<feature type="transmembrane region" description="Helical" evidence="8">
    <location>
        <begin position="340"/>
        <end position="359"/>
    </location>
</feature>
<feature type="transmembrane region" description="Helical" evidence="8">
    <location>
        <begin position="981"/>
        <end position="1002"/>
    </location>
</feature>
<comment type="caution">
    <text evidence="9">The sequence shown here is derived from an EMBL/GenBank/DDBJ whole genome shotgun (WGS) entry which is preliminary data.</text>
</comment>
<feature type="transmembrane region" description="Helical" evidence="8">
    <location>
        <begin position="935"/>
        <end position="960"/>
    </location>
</feature>
<evidence type="ECO:0000256" key="7">
    <source>
        <dbReference type="ARBA" id="ARBA00023136"/>
    </source>
</evidence>
<feature type="transmembrane region" description="Helical" evidence="8">
    <location>
        <begin position="392"/>
        <end position="417"/>
    </location>
</feature>
<sequence length="1053" mass="116426">MLKNIITKPIQAVVLALILIFLGLLGMEKLSVTRFPEIAPPSVRVRINYPGASSETVAKAALIPIEEAINGVDGMTFIESRASNSGKGVINVYFKIGTDPDQAAVRVQTRVSEVSSEVPIEVVESGISVTPRQRGNIMTINLYSERDDEAYDETFLQAYALLNVNREILRVPGVAKVSRVGQRNYSMRIWLNPEKIAAYGLTPQEVMQAVEEQNFEIAPGKFGEGSDKVFEIPLRHKGRFSLPEEYENIPIRTNPDRSLLFLKDIARVEFGASNVGSDNSVNGNPGLTLNLTQTAGSNANEIDEKVRAVLTRISKSFPPGVKYDISYSVKEQIDESISQVITTMIEAFILVFIIVYIFLQNMRSTIIPIIAVPISLLGSFFFIYLLGFSINILTMFSLVLAIGIVVDDAIIVVEAIFHRMKQKGMKAKQATLETMDEIRKVILSIGMVMLAVLIPVGFMEGPAGIFNMQFAYTLAIAVVISALISLTLVPALSATFLKFGSSKKSRRKKSSRIVVQIKLVFRKFFHKFNALFDRFMRWYEQSVKFLIRNGRITVAIIFVSVGLGVLFMQNTPSGFIPTEDDNFLTISMALQPGASLNRTQKTLILADSILADREEIEGITTITGFNSVDNTKSSSFAVMYLNLKPIKERGKIQKIDQVIASLQKDLNVIDEATFQIFPRPTVQGFGKFSGVEIMLQDKLGGSYKDFEKVAQGFITKLNESSAVSSAFTSFNANFPQYILEINYKKARTLGVNAKDLMRTIQAYYGRVQSGDFSRFGRQYRVYFQADEEFRSDPFTFANIYVKNQDGEMLPANTLVKLTPVQGPETVNRYNLFNAIPIKITPAEGRSSGDVLAAAEKISKDLPSNYRYELTGMALEEKKSAGQTGFIFGISILFVYLLLVAQYDSFILPLSILIIVPSGLFGIYSAINIAGVTNNIYVQVGMLMLIGLLSKNAILIVEYALQQRRKGFSIFDAAILGAVLRVRPILMTTFAFVAGLTPLMFAVGPSAKGNHSISIGTAGGLIAGVIICIMVVPALFVFFQNLDEKVKSKLKNEN</sequence>
<dbReference type="PANTHER" id="PTHR32063:SF9">
    <property type="entry name" value="SIMILAR TO MULTIDRUG RESISTANCE PROTEIN MEXB"/>
    <property type="match status" value="1"/>
</dbReference>
<dbReference type="PRINTS" id="PR00702">
    <property type="entry name" value="ACRIFLAVINRP"/>
</dbReference>
<dbReference type="RefSeq" id="WP_101335784.1">
    <property type="nucleotide sequence ID" value="NZ_PJNI01000026.1"/>
</dbReference>
<dbReference type="Pfam" id="PF00873">
    <property type="entry name" value="ACR_tran"/>
    <property type="match status" value="1"/>
</dbReference>
<gene>
    <name evidence="9" type="ORF">CW751_14700</name>
</gene>
<dbReference type="Gene3D" id="3.30.70.1320">
    <property type="entry name" value="Multidrug efflux transporter AcrB pore domain like"/>
    <property type="match status" value="1"/>
</dbReference>
<keyword evidence="2" id="KW-0813">Transport</keyword>
<dbReference type="GO" id="GO:0042910">
    <property type="term" value="F:xenobiotic transmembrane transporter activity"/>
    <property type="evidence" value="ECO:0007669"/>
    <property type="project" value="TreeGrafter"/>
</dbReference>
<feature type="transmembrane region" description="Helical" evidence="8">
    <location>
        <begin position="470"/>
        <end position="499"/>
    </location>
</feature>
<proteinExistence type="predicted"/>
<dbReference type="GO" id="GO:0005886">
    <property type="term" value="C:plasma membrane"/>
    <property type="evidence" value="ECO:0007669"/>
    <property type="project" value="UniProtKB-SubCell"/>
</dbReference>
<dbReference type="FunFam" id="1.20.1640.10:FF:000001">
    <property type="entry name" value="Efflux pump membrane transporter"/>
    <property type="match status" value="1"/>
</dbReference>
<dbReference type="SUPFAM" id="SSF82693">
    <property type="entry name" value="Multidrug efflux transporter AcrB pore domain, PN1, PN2, PC1 and PC2 subdomains"/>
    <property type="match status" value="3"/>
</dbReference>
<keyword evidence="5 8" id="KW-0812">Transmembrane</keyword>
<dbReference type="Gene3D" id="1.20.1640.10">
    <property type="entry name" value="Multidrug efflux transporter AcrB transmembrane domain"/>
    <property type="match status" value="2"/>
</dbReference>
<dbReference type="AlphaFoldDB" id="A0A2I0QYU2"/>
<keyword evidence="3" id="KW-1003">Cell membrane</keyword>
<dbReference type="SUPFAM" id="SSF82714">
    <property type="entry name" value="Multidrug efflux transporter AcrB TolC docking domain, DN and DC subdomains"/>
    <property type="match status" value="2"/>
</dbReference>